<dbReference type="Gene3D" id="2.130.10.10">
    <property type="entry name" value="YVTN repeat-like/Quinoprotein amine dehydrogenase"/>
    <property type="match status" value="1"/>
</dbReference>
<protein>
    <submittedName>
        <fullName evidence="2">Uncharacterized protein</fullName>
    </submittedName>
</protein>
<proteinExistence type="predicted"/>
<dbReference type="AlphaFoldDB" id="K6G8P4"/>
<feature type="region of interest" description="Disordered" evidence="1">
    <location>
        <begin position="1"/>
        <end position="23"/>
    </location>
</feature>
<evidence type="ECO:0000313" key="2">
    <source>
        <dbReference type="EMBL" id="EKO37464.1"/>
    </source>
</evidence>
<name>K6G8P4_9BACT</name>
<dbReference type="EMBL" id="ALAO01000417">
    <property type="protein sequence ID" value="EKO37464.1"/>
    <property type="molecule type" value="Genomic_DNA"/>
</dbReference>
<dbReference type="InterPro" id="IPR015943">
    <property type="entry name" value="WD40/YVTN_repeat-like_dom_sf"/>
</dbReference>
<evidence type="ECO:0000313" key="3">
    <source>
        <dbReference type="Proteomes" id="UP000006272"/>
    </source>
</evidence>
<accession>K6G8P4</accession>
<evidence type="ECO:0000256" key="1">
    <source>
        <dbReference type="SAM" id="MobiDB-lite"/>
    </source>
</evidence>
<sequence length="109" mass="11282">MSGQAMLSPPERRSPGRRRPRSGRRAVWWVACAAVAALVSAAGVLHAAYGDWVGTGPLATGQGNRVITALAMSPADPNVIYAGTGSATVFRSAQPTTRPTVSGLLLLLQ</sequence>
<comment type="caution">
    <text evidence="2">The sequence shown here is derived from an EMBL/GenBank/DDBJ whole genome shotgun (WGS) entry which is preliminary data.</text>
</comment>
<dbReference type="PATRIC" id="fig|1206767.3.peg.3759"/>
<organism evidence="2 3">
    <name type="scientific">Solidesulfovibrio magneticus str. Maddingley MBC34</name>
    <dbReference type="NCBI Taxonomy" id="1206767"/>
    <lineage>
        <taxon>Bacteria</taxon>
        <taxon>Pseudomonadati</taxon>
        <taxon>Thermodesulfobacteriota</taxon>
        <taxon>Desulfovibrionia</taxon>
        <taxon>Desulfovibrionales</taxon>
        <taxon>Desulfovibrionaceae</taxon>
        <taxon>Solidesulfovibrio</taxon>
    </lineage>
</organism>
<reference evidence="2 3" key="1">
    <citation type="submission" date="2012-07" db="EMBL/GenBank/DDBJ databases">
        <title>Draft genome sequence of Desulfovibrio magneticus str. Maddingley MBC34 obtained from a metagenomic sequence of a methanogenic enrichment isolated from coal-seam formation water in Victoria, Australia.</title>
        <authorList>
            <person name="Greenfield P."/>
            <person name="Hendry P."/>
            <person name="Li D."/>
            <person name="Rosewarne C.P."/>
            <person name="Tran-Dinh N."/>
            <person name="Elbourne L.D.H."/>
            <person name="Paulsen I.T."/>
            <person name="Midgley D.J."/>
        </authorList>
    </citation>
    <scope>NUCLEOTIDE SEQUENCE [LARGE SCALE GENOMIC DNA]</scope>
    <source>
        <strain evidence="3">Maddingley MBC34</strain>
    </source>
</reference>
<dbReference type="Proteomes" id="UP000006272">
    <property type="component" value="Unassembled WGS sequence"/>
</dbReference>
<gene>
    <name evidence="2" type="ORF">B193_3863</name>
</gene>